<proteinExistence type="predicted"/>
<name>A0A2G6E532_9BACT</name>
<evidence type="ECO:0008006" key="3">
    <source>
        <dbReference type="Google" id="ProtNLM"/>
    </source>
</evidence>
<organism evidence="1 2">
    <name type="scientific">candidate division KSB3 bacterium</name>
    <dbReference type="NCBI Taxonomy" id="2044937"/>
    <lineage>
        <taxon>Bacteria</taxon>
        <taxon>candidate division KSB3</taxon>
    </lineage>
</organism>
<dbReference type="AlphaFoldDB" id="A0A2G6E532"/>
<dbReference type="EMBL" id="PDPS01000028">
    <property type="protein sequence ID" value="PID57200.1"/>
    <property type="molecule type" value="Genomic_DNA"/>
</dbReference>
<dbReference type="Proteomes" id="UP000229740">
    <property type="component" value="Unassembled WGS sequence"/>
</dbReference>
<accession>A0A2G6E532</accession>
<comment type="caution">
    <text evidence="1">The sequence shown here is derived from an EMBL/GenBank/DDBJ whole genome shotgun (WGS) entry which is preliminary data.</text>
</comment>
<protein>
    <recommendedName>
        <fullName evidence="3">DUF507 domain-containing protein</fullName>
    </recommendedName>
</protein>
<gene>
    <name evidence="1" type="ORF">CSB45_08200</name>
</gene>
<dbReference type="Pfam" id="PF04368">
    <property type="entry name" value="DUF507"/>
    <property type="match status" value="1"/>
</dbReference>
<reference evidence="1 2" key="1">
    <citation type="submission" date="2017-10" db="EMBL/GenBank/DDBJ databases">
        <title>Novel microbial diversity and functional potential in the marine mammal oral microbiome.</title>
        <authorList>
            <person name="Dudek N.K."/>
            <person name="Sun C.L."/>
            <person name="Burstein D."/>
            <person name="Kantor R.S."/>
            <person name="Aliaga Goltsman D.S."/>
            <person name="Bik E.M."/>
            <person name="Thomas B.C."/>
            <person name="Banfield J.F."/>
            <person name="Relman D.A."/>
        </authorList>
    </citation>
    <scope>NUCLEOTIDE SEQUENCE [LARGE SCALE GENOMIC DNA]</scope>
    <source>
        <strain evidence="1">DOLZORAL124_49_17</strain>
    </source>
</reference>
<evidence type="ECO:0000313" key="1">
    <source>
        <dbReference type="EMBL" id="PID57200.1"/>
    </source>
</evidence>
<sequence>MKLRRDYIESLSGRMAQRLVQKKFIQLHADLSLLQSTISNVIIKDLTVEDDLDEEVRRILEDYAQQMRRQNISYHEMFQMVKRKIVKERNLIL</sequence>
<evidence type="ECO:0000313" key="2">
    <source>
        <dbReference type="Proteomes" id="UP000229740"/>
    </source>
</evidence>
<dbReference type="InterPro" id="IPR007463">
    <property type="entry name" value="DUF507"/>
</dbReference>